<dbReference type="EMBL" id="FCNV02000016">
    <property type="protein sequence ID" value="SAL49350.1"/>
    <property type="molecule type" value="Genomic_DNA"/>
</dbReference>
<evidence type="ECO:0000313" key="2">
    <source>
        <dbReference type="Proteomes" id="UP000198263"/>
    </source>
</evidence>
<evidence type="ECO:0000313" key="1">
    <source>
        <dbReference type="EMBL" id="SAL49350.1"/>
    </source>
</evidence>
<reference evidence="1 2" key="1">
    <citation type="submission" date="2016-01" db="EMBL/GenBank/DDBJ databases">
        <authorList>
            <person name="Peeters C."/>
        </authorList>
    </citation>
    <scope>NUCLEOTIDE SEQUENCE [LARGE SCALE GENOMIC DNA]</scope>
    <source>
        <strain evidence="1">LMG 29315</strain>
    </source>
</reference>
<protein>
    <submittedName>
        <fullName evidence="1">Uncharacterized protein</fullName>
    </submittedName>
</protein>
<dbReference type="AlphaFoldDB" id="A0A658R478"/>
<accession>A0A658R478</accession>
<proteinExistence type="predicted"/>
<keyword evidence="2" id="KW-1185">Reference proteome</keyword>
<name>A0A658R478_9BURK</name>
<dbReference type="Proteomes" id="UP000198263">
    <property type="component" value="Unassembled WGS sequence"/>
</dbReference>
<comment type="caution">
    <text evidence="1">The sequence shown here is derived from an EMBL/GenBank/DDBJ whole genome shotgun (WGS) entry which is preliminary data.</text>
</comment>
<gene>
    <name evidence="1" type="ORF">AWB72_05158</name>
</gene>
<sequence length="74" mass="8008">MVIQRWSDGLIELTRDLLKNDDRGIWPMKHTTGSFGLLLTGGVGGGFLLATRATGVVLVFASFDSLIEDGWAVD</sequence>
<organism evidence="1 2">
    <name type="scientific">Caballeronia concitans</name>
    <dbReference type="NCBI Taxonomy" id="1777133"/>
    <lineage>
        <taxon>Bacteria</taxon>
        <taxon>Pseudomonadati</taxon>
        <taxon>Pseudomonadota</taxon>
        <taxon>Betaproteobacteria</taxon>
        <taxon>Burkholderiales</taxon>
        <taxon>Burkholderiaceae</taxon>
        <taxon>Caballeronia</taxon>
    </lineage>
</organism>